<protein>
    <submittedName>
        <fullName evidence="1">Uncharacterized protein</fullName>
    </submittedName>
</protein>
<keyword evidence="2" id="KW-1185">Reference proteome</keyword>
<evidence type="ECO:0000313" key="2">
    <source>
        <dbReference type="Proteomes" id="UP001151760"/>
    </source>
</evidence>
<name>A0ABQ5GQD4_9ASTR</name>
<organism evidence="1 2">
    <name type="scientific">Tanacetum coccineum</name>
    <dbReference type="NCBI Taxonomy" id="301880"/>
    <lineage>
        <taxon>Eukaryota</taxon>
        <taxon>Viridiplantae</taxon>
        <taxon>Streptophyta</taxon>
        <taxon>Embryophyta</taxon>
        <taxon>Tracheophyta</taxon>
        <taxon>Spermatophyta</taxon>
        <taxon>Magnoliopsida</taxon>
        <taxon>eudicotyledons</taxon>
        <taxon>Gunneridae</taxon>
        <taxon>Pentapetalae</taxon>
        <taxon>asterids</taxon>
        <taxon>campanulids</taxon>
        <taxon>Asterales</taxon>
        <taxon>Asteraceae</taxon>
        <taxon>Asteroideae</taxon>
        <taxon>Anthemideae</taxon>
        <taxon>Anthemidinae</taxon>
        <taxon>Tanacetum</taxon>
    </lineage>
</organism>
<sequence>MTIEEAARIMEEEKRQIDLKKANEESEKALENMNLAQPMTQKKELNEIEAKRKRIMDRTRAKYKDCIEKRAHSLPITKFKYHIDNSTKKATMTITRNNQPLNCKVHSDFRLELLGFSEWLEFHALASKKTGKHNTQLLKNIIAKFRWVKETAKKLKFLLLIRHDVVETREIVEKNLDGFGT</sequence>
<dbReference type="EMBL" id="BQNB010018671">
    <property type="protein sequence ID" value="GJT76973.1"/>
    <property type="molecule type" value="Genomic_DNA"/>
</dbReference>
<gene>
    <name evidence="1" type="ORF">Tco_1043698</name>
</gene>
<reference evidence="1" key="2">
    <citation type="submission" date="2022-01" db="EMBL/GenBank/DDBJ databases">
        <authorList>
            <person name="Yamashiro T."/>
            <person name="Shiraishi A."/>
            <person name="Satake H."/>
            <person name="Nakayama K."/>
        </authorList>
    </citation>
    <scope>NUCLEOTIDE SEQUENCE</scope>
</reference>
<dbReference type="Proteomes" id="UP001151760">
    <property type="component" value="Unassembled WGS sequence"/>
</dbReference>
<accession>A0ABQ5GQD4</accession>
<reference evidence="1" key="1">
    <citation type="journal article" date="2022" name="Int. J. Mol. Sci.">
        <title>Draft Genome of Tanacetum Coccineum: Genomic Comparison of Closely Related Tanacetum-Family Plants.</title>
        <authorList>
            <person name="Yamashiro T."/>
            <person name="Shiraishi A."/>
            <person name="Nakayama K."/>
            <person name="Satake H."/>
        </authorList>
    </citation>
    <scope>NUCLEOTIDE SEQUENCE</scope>
</reference>
<evidence type="ECO:0000313" key="1">
    <source>
        <dbReference type="EMBL" id="GJT76973.1"/>
    </source>
</evidence>
<comment type="caution">
    <text evidence="1">The sequence shown here is derived from an EMBL/GenBank/DDBJ whole genome shotgun (WGS) entry which is preliminary data.</text>
</comment>
<proteinExistence type="predicted"/>